<dbReference type="Proteomes" id="UP000003835">
    <property type="component" value="Unassembled WGS sequence"/>
</dbReference>
<reference evidence="1 2" key="1">
    <citation type="submission" date="2008-07" db="EMBL/GenBank/DDBJ databases">
        <authorList>
            <person name="Tandeau de Marsac N."/>
            <person name="Ferriera S."/>
            <person name="Johnson J."/>
            <person name="Kravitz S."/>
            <person name="Beeson K."/>
            <person name="Sutton G."/>
            <person name="Rogers Y.-H."/>
            <person name="Friedman R."/>
            <person name="Frazier M."/>
            <person name="Venter J.C."/>
        </authorList>
    </citation>
    <scope>NUCLEOTIDE SEQUENCE [LARGE SCALE GENOMIC DNA]</scope>
    <source>
        <strain evidence="1 2">PCC 7420</strain>
    </source>
</reference>
<gene>
    <name evidence="1" type="ORF">MC7420_7202</name>
</gene>
<proteinExistence type="predicted"/>
<dbReference type="AlphaFoldDB" id="B4VI80"/>
<organism evidence="1 2">
    <name type="scientific">Coleofasciculus chthonoplastes PCC 7420</name>
    <dbReference type="NCBI Taxonomy" id="118168"/>
    <lineage>
        <taxon>Bacteria</taxon>
        <taxon>Bacillati</taxon>
        <taxon>Cyanobacteriota</taxon>
        <taxon>Cyanophyceae</taxon>
        <taxon>Coleofasciculales</taxon>
        <taxon>Coleofasciculaceae</taxon>
        <taxon>Coleofasciculus</taxon>
    </lineage>
</organism>
<evidence type="ECO:0000313" key="1">
    <source>
        <dbReference type="EMBL" id="EDX78549.1"/>
    </source>
</evidence>
<dbReference type="EMBL" id="DS989841">
    <property type="protein sequence ID" value="EDX78549.1"/>
    <property type="molecule type" value="Genomic_DNA"/>
</dbReference>
<dbReference type="RefSeq" id="WP_006098024.1">
    <property type="nucleotide sequence ID" value="NZ_DS989841.1"/>
</dbReference>
<accession>B4VI80</accession>
<sequence>MTSLFFKGFIRDIRYNPQFRSKLQVYPLNSFDINTASSSGIIELDSPENTLAFSKWVSPKRTRSYPFSRIYNTYYLNTKKVTIIPIIKDEGLAGDHDRINFITFSWMSLLNVYIILAWYENAEKVKANSDKLTKQKFNPAYVREKINEIANYQLTALHWNTTHFQNDFNDIYRTAVNRYQVISQNQGVPVRSQNNQLAVLEQFNVNNDFSLEKFKDYTLPKSLKAAQREVLTRHELEYLADGDKGIFEISNYLGGQYYLTVDEVYQEDNRYILQESKNSREKLPTLADIKDGLFKLILFANLEKLLIDDSEINFLVCLKITGHIIGSLSLPTTNDFIHEFCQSNRFSPVQVRTIMTLAQECTVNPKLSILIDSSS</sequence>
<name>B4VI80_9CYAN</name>
<keyword evidence="2" id="KW-1185">Reference proteome</keyword>
<protein>
    <submittedName>
        <fullName evidence="1">Uncharacterized protein</fullName>
    </submittedName>
</protein>
<evidence type="ECO:0000313" key="2">
    <source>
        <dbReference type="Proteomes" id="UP000003835"/>
    </source>
</evidence>
<dbReference type="HOGENOM" id="CLU_730772_0_0_3"/>
<dbReference type="eggNOG" id="ENOG502ZA78">
    <property type="taxonomic scope" value="Bacteria"/>
</dbReference>
<dbReference type="STRING" id="118168.MC7420_7202"/>